<dbReference type="Pfam" id="PF11985">
    <property type="entry name" value="Phage_Mu_Gp27"/>
    <property type="match status" value="1"/>
</dbReference>
<gene>
    <name evidence="1" type="ORF">FPQ15_09030</name>
</gene>
<proteinExistence type="predicted"/>
<protein>
    <submittedName>
        <fullName evidence="1">DUF3486 family protein</fullName>
    </submittedName>
</protein>
<evidence type="ECO:0000313" key="1">
    <source>
        <dbReference type="EMBL" id="TSJ98315.1"/>
    </source>
</evidence>
<dbReference type="AlphaFoldDB" id="A0A556SB33"/>
<evidence type="ECO:0000313" key="2">
    <source>
        <dbReference type="Proteomes" id="UP000319483"/>
    </source>
</evidence>
<dbReference type="InterPro" id="IPR021874">
    <property type="entry name" value="Phage_Mu_Gp27"/>
</dbReference>
<name>A0A556SB33_9GAMM</name>
<accession>A0A556SB33</accession>
<reference evidence="1 2" key="1">
    <citation type="submission" date="2019-07" db="EMBL/GenBank/DDBJ databases">
        <title>Gilliamella genomes.</title>
        <authorList>
            <person name="Zheng H."/>
        </authorList>
    </citation>
    <scope>NUCLEOTIDE SEQUENCE [LARGE SCALE GENOMIC DNA]</scope>
    <source>
        <strain evidence="1 2">W8127</strain>
    </source>
</reference>
<dbReference type="RefSeq" id="WP_144092242.1">
    <property type="nucleotide sequence ID" value="NZ_VMHM01000011.1"/>
</dbReference>
<dbReference type="Proteomes" id="UP000319483">
    <property type="component" value="Unassembled WGS sequence"/>
</dbReference>
<comment type="caution">
    <text evidence="1">The sequence shown here is derived from an EMBL/GenBank/DDBJ whole genome shotgun (WGS) entry which is preliminary data.</text>
</comment>
<organism evidence="1 2">
    <name type="scientific">Gilliamella apicola</name>
    <dbReference type="NCBI Taxonomy" id="1196095"/>
    <lineage>
        <taxon>Bacteria</taxon>
        <taxon>Pseudomonadati</taxon>
        <taxon>Pseudomonadota</taxon>
        <taxon>Gammaproteobacteria</taxon>
        <taxon>Orbales</taxon>
        <taxon>Orbaceae</taxon>
        <taxon>Gilliamella</taxon>
    </lineage>
</organism>
<dbReference type="EMBL" id="VMHM01000011">
    <property type="protein sequence ID" value="TSJ98315.1"/>
    <property type="molecule type" value="Genomic_DNA"/>
</dbReference>
<sequence>MGRKSTIHKLEPEVRSYIEKLLRADQLTLDEMITELQQKFPSTDTPSRSSLHRYQKGFNEMTNSLREIETASRILVDELGDSVDDKSGALLAQAVTTLATRAAFKAHESEDITIKEISFLAKAAKEAMQARQLSFKERQEIEKAAREKLLREQESNLNSVAKAQGLDEQSILFWKEKVLGIK</sequence>